<dbReference type="EMBL" id="BMAW01066861">
    <property type="protein sequence ID" value="GFT56687.1"/>
    <property type="molecule type" value="Genomic_DNA"/>
</dbReference>
<dbReference type="Proteomes" id="UP000887013">
    <property type="component" value="Unassembled WGS sequence"/>
</dbReference>
<protein>
    <submittedName>
        <fullName evidence="1">Uncharacterized protein</fullName>
    </submittedName>
</protein>
<evidence type="ECO:0000313" key="2">
    <source>
        <dbReference type="Proteomes" id="UP000887013"/>
    </source>
</evidence>
<evidence type="ECO:0000313" key="1">
    <source>
        <dbReference type="EMBL" id="GFT56687.1"/>
    </source>
</evidence>
<keyword evidence="2" id="KW-1185">Reference proteome</keyword>
<reference evidence="1" key="1">
    <citation type="submission" date="2020-08" db="EMBL/GenBank/DDBJ databases">
        <title>Multicomponent nature underlies the extraordinary mechanical properties of spider dragline silk.</title>
        <authorList>
            <person name="Kono N."/>
            <person name="Nakamura H."/>
            <person name="Mori M."/>
            <person name="Yoshida Y."/>
            <person name="Ohtoshi R."/>
            <person name="Malay A.D."/>
            <person name="Moran D.A.P."/>
            <person name="Tomita M."/>
            <person name="Numata K."/>
            <person name="Arakawa K."/>
        </authorList>
    </citation>
    <scope>NUCLEOTIDE SEQUENCE</scope>
</reference>
<comment type="caution">
    <text evidence="1">The sequence shown here is derived from an EMBL/GenBank/DDBJ whole genome shotgun (WGS) entry which is preliminary data.</text>
</comment>
<dbReference type="AlphaFoldDB" id="A0A8X6PBQ0"/>
<name>A0A8X6PBQ0_NEPPI</name>
<sequence length="162" mass="18968">MQLATTAGSLFTKYRLLSGYKCQDMSKTLMARSTPHRISLRYAVRVLHFAAQKPAKLLLKIPINKTTEALKSSHLGIPRPEDIKEVFLKHRKLWQQMSFKEFHSLVGDDKRWDFSSYDTRSSREKDSDFIHLSEIISSYSDSSSFYMRREVQRFSTHKCQDL</sequence>
<accession>A0A8X6PBQ0</accession>
<organism evidence="1 2">
    <name type="scientific">Nephila pilipes</name>
    <name type="common">Giant wood spider</name>
    <name type="synonym">Nephila maculata</name>
    <dbReference type="NCBI Taxonomy" id="299642"/>
    <lineage>
        <taxon>Eukaryota</taxon>
        <taxon>Metazoa</taxon>
        <taxon>Ecdysozoa</taxon>
        <taxon>Arthropoda</taxon>
        <taxon>Chelicerata</taxon>
        <taxon>Arachnida</taxon>
        <taxon>Araneae</taxon>
        <taxon>Araneomorphae</taxon>
        <taxon>Entelegynae</taxon>
        <taxon>Araneoidea</taxon>
        <taxon>Nephilidae</taxon>
        <taxon>Nephila</taxon>
    </lineage>
</organism>
<gene>
    <name evidence="1" type="ORF">NPIL_92331</name>
</gene>
<proteinExistence type="predicted"/>